<dbReference type="GO" id="GO:0005737">
    <property type="term" value="C:cytoplasm"/>
    <property type="evidence" value="ECO:0007669"/>
    <property type="project" value="InterPro"/>
</dbReference>
<dbReference type="Pfam" id="PF08845">
    <property type="entry name" value="SymE_toxin"/>
    <property type="match status" value="1"/>
</dbReference>
<organism evidence="3 4">
    <name type="scientific">Xanthomonas pisi</name>
    <dbReference type="NCBI Taxonomy" id="56457"/>
    <lineage>
        <taxon>Bacteria</taxon>
        <taxon>Pseudomonadati</taxon>
        <taxon>Pseudomonadota</taxon>
        <taxon>Gammaproteobacteria</taxon>
        <taxon>Lysobacterales</taxon>
        <taxon>Lysobacteraceae</taxon>
        <taxon>Xanthomonas</taxon>
    </lineage>
</organism>
<comment type="caution">
    <text evidence="3">The sequence shown here is derived from an EMBL/GenBank/DDBJ whole genome shotgun (WGS) entry which is preliminary data.</text>
</comment>
<dbReference type="GO" id="GO:0016070">
    <property type="term" value="P:RNA metabolic process"/>
    <property type="evidence" value="ECO:0007669"/>
    <property type="project" value="InterPro"/>
</dbReference>
<dbReference type="InterPro" id="IPR014944">
    <property type="entry name" value="Toxin_SymE-like"/>
</dbReference>
<sequence>MRRPTSRSTSARKRATQPPPTEIGWHSLDPSIPPRRYLERAPIPEPRPDPNKPRRPGHPRAPQHCTVGYGYYPDSHQRIPTLRLRGRWLEQLGFTIGSKLHIRLRNGELVVTVFDEDEQAMEASDAR</sequence>
<proteinExistence type="predicted"/>
<dbReference type="GO" id="GO:0003723">
    <property type="term" value="F:RNA binding"/>
    <property type="evidence" value="ECO:0007669"/>
    <property type="project" value="InterPro"/>
</dbReference>
<protein>
    <recommendedName>
        <fullName evidence="2">Toxin SymE-like domain-containing protein</fullName>
    </recommendedName>
</protein>
<feature type="compositionally biased region" description="Basic residues" evidence="1">
    <location>
        <begin position="1"/>
        <end position="15"/>
    </location>
</feature>
<gene>
    <name evidence="3" type="ORF">XpiCFBP4643_08460</name>
</gene>
<evidence type="ECO:0000256" key="1">
    <source>
        <dbReference type="SAM" id="MobiDB-lite"/>
    </source>
</evidence>
<reference evidence="4" key="1">
    <citation type="submission" date="2016-08" db="EMBL/GenBank/DDBJ databases">
        <authorList>
            <person name="Merda D."/>
            <person name="Briand M."/>
            <person name="Taghouti G."/>
            <person name="Carrere S."/>
            <person name="Gouzy J."/>
            <person name="Portier P."/>
            <person name="Jacques M.-A."/>
            <person name="Fischer-Le Saux M."/>
        </authorList>
    </citation>
    <scope>NUCLEOTIDE SEQUENCE [LARGE SCALE GENOMIC DNA]</scope>
    <source>
        <strain evidence="4">CFBP4643</strain>
    </source>
</reference>
<evidence type="ECO:0000313" key="3">
    <source>
        <dbReference type="EMBL" id="PPU68985.1"/>
    </source>
</evidence>
<evidence type="ECO:0000313" key="4">
    <source>
        <dbReference type="Proteomes" id="UP000238191"/>
    </source>
</evidence>
<name>A0A2S7D581_9XANT</name>
<feature type="region of interest" description="Disordered" evidence="1">
    <location>
        <begin position="1"/>
        <end position="65"/>
    </location>
</feature>
<dbReference type="AlphaFoldDB" id="A0A2S7D581"/>
<dbReference type="RefSeq" id="WP_104611695.1">
    <property type="nucleotide sequence ID" value="NZ_MDEI01000005.1"/>
</dbReference>
<dbReference type="GO" id="GO:0016788">
    <property type="term" value="F:hydrolase activity, acting on ester bonds"/>
    <property type="evidence" value="ECO:0007669"/>
    <property type="project" value="InterPro"/>
</dbReference>
<keyword evidence="4" id="KW-1185">Reference proteome</keyword>
<dbReference type="EMBL" id="MDEI01000005">
    <property type="protein sequence ID" value="PPU68985.1"/>
    <property type="molecule type" value="Genomic_DNA"/>
</dbReference>
<evidence type="ECO:0000259" key="2">
    <source>
        <dbReference type="Pfam" id="PF08845"/>
    </source>
</evidence>
<accession>A0A2S7D581</accession>
<feature type="domain" description="Toxin SymE-like" evidence="2">
    <location>
        <begin position="62"/>
        <end position="113"/>
    </location>
</feature>
<dbReference type="Proteomes" id="UP000238191">
    <property type="component" value="Unassembled WGS sequence"/>
</dbReference>
<dbReference type="OrthoDB" id="5998248at2"/>